<gene>
    <name evidence="2" type="ORF">A245_42055</name>
</gene>
<sequence length="176" mass="19394">MSFVIEPLIDHHDACLPAAAASDESSLQTSTAQKPQCWAHHLEEGGLRDIEVESVTKMLACSTSILGVKHYTCGNNSCPHVKYLCNTRGCRAGSSCGKKATDQCIADQQHRLTERTWRHLVFTLPDTLWPLFFHNRHWLNALGRLAVDNLLYAGRPRGVEVDVFCAIHTAVTLGGG</sequence>
<comment type="caution">
    <text evidence="2">The sequence shown here is derived from an EMBL/GenBank/DDBJ whole genome shotgun (WGS) entry which is preliminary data.</text>
</comment>
<dbReference type="InterPro" id="IPR026889">
    <property type="entry name" value="Zn_Tnp"/>
</dbReference>
<reference evidence="2 3" key="1">
    <citation type="journal article" date="2013" name="PLoS Pathog.">
        <title>Genomic analysis of the Kiwifruit pathogen Pseudomonas syringae pv. actinidiae provides insight into the origins of an emergent plant disease.</title>
        <authorList>
            <person name="McCann H.C."/>
            <person name="Rikkerink E.H."/>
            <person name="Bertels F."/>
            <person name="Fiers M."/>
            <person name="Lu A."/>
            <person name="Rees-George J."/>
            <person name="Andersen M.T."/>
            <person name="Gleave A.P."/>
            <person name="Haubold B."/>
            <person name="Wohlers M.W."/>
            <person name="Guttman D.S."/>
            <person name="Wang P.W."/>
            <person name="Straub C."/>
            <person name="Vanneste J.L."/>
            <person name="Rainey P.B."/>
            <person name="Templeton M.D."/>
        </authorList>
    </citation>
    <scope>NUCLEOTIDE SEQUENCE [LARGE SCALE GENOMIC DNA]</scope>
    <source>
        <strain evidence="2 3">ICMP 19096</strain>
    </source>
</reference>
<proteinExistence type="predicted"/>
<dbReference type="AlphaFoldDB" id="A0A656JKW6"/>
<accession>A0A656JKW6</accession>
<dbReference type="EMBL" id="AOKF01003552">
    <property type="protein sequence ID" value="EPN35090.1"/>
    <property type="molecule type" value="Genomic_DNA"/>
</dbReference>
<name>A0A656JKW6_PSESF</name>
<feature type="domain" description="Transposase zinc-binding" evidence="1">
    <location>
        <begin position="36"/>
        <end position="124"/>
    </location>
</feature>
<protein>
    <submittedName>
        <fullName evidence="2">ISPsy3, transposase</fullName>
    </submittedName>
</protein>
<evidence type="ECO:0000313" key="3">
    <source>
        <dbReference type="Proteomes" id="UP000018849"/>
    </source>
</evidence>
<dbReference type="Proteomes" id="UP000018849">
    <property type="component" value="Unassembled WGS sequence"/>
</dbReference>
<evidence type="ECO:0000259" key="1">
    <source>
        <dbReference type="Pfam" id="PF14319"/>
    </source>
</evidence>
<dbReference type="Pfam" id="PF14319">
    <property type="entry name" value="Zn_Tnp_IS91"/>
    <property type="match status" value="1"/>
</dbReference>
<evidence type="ECO:0000313" key="2">
    <source>
        <dbReference type="EMBL" id="EPN35090.1"/>
    </source>
</evidence>
<organism evidence="2 3">
    <name type="scientific">Pseudomonas syringae pv. actinidiae ICMP 19096</name>
    <dbReference type="NCBI Taxonomy" id="1194405"/>
    <lineage>
        <taxon>Bacteria</taxon>
        <taxon>Pseudomonadati</taxon>
        <taxon>Pseudomonadota</taxon>
        <taxon>Gammaproteobacteria</taxon>
        <taxon>Pseudomonadales</taxon>
        <taxon>Pseudomonadaceae</taxon>
        <taxon>Pseudomonas</taxon>
        <taxon>Pseudomonas syringae</taxon>
    </lineage>
</organism>